<dbReference type="EMBL" id="FUYG01000003">
    <property type="protein sequence ID" value="SKA89058.1"/>
    <property type="molecule type" value="Genomic_DNA"/>
</dbReference>
<dbReference type="RefSeq" id="WP_052521282.1">
    <property type="nucleotide sequence ID" value="NZ_FUYG01000003.1"/>
</dbReference>
<evidence type="ECO:0000313" key="1">
    <source>
        <dbReference type="EMBL" id="SKA89058.1"/>
    </source>
</evidence>
<protein>
    <recommendedName>
        <fullName evidence="3">Tetratricopeptide repeat-containing protein</fullName>
    </recommendedName>
</protein>
<reference evidence="2" key="1">
    <citation type="submission" date="2017-02" db="EMBL/GenBank/DDBJ databases">
        <authorList>
            <person name="Varghese N."/>
            <person name="Submissions S."/>
        </authorList>
    </citation>
    <scope>NUCLEOTIDE SEQUENCE [LARGE SCALE GENOMIC DNA]</scope>
    <source>
        <strain evidence="2">VKM Ac-2052</strain>
    </source>
</reference>
<sequence>MPKTVTWDYIDESSFKADDPEKALAVAEEFLAAARDPETYYDEDVTPAALFIAASESFYDALLPLRAYEAAREAQDAPGDAAPDKRVYLIEGLLRTGQEAEANELAKALRAEKPEDPMVYSFLGDSYDAAGDAHNAERWFDMGIEMVTKVINDADDLDRDELADAMETRELLILGRHAVRHAAGHTPDDLDEEALEILEEYDEADEDEDDK</sequence>
<proteinExistence type="predicted"/>
<evidence type="ECO:0000313" key="2">
    <source>
        <dbReference type="Proteomes" id="UP000189735"/>
    </source>
</evidence>
<organism evidence="1 2">
    <name type="scientific">Agreia bicolorata</name>
    <dbReference type="NCBI Taxonomy" id="110935"/>
    <lineage>
        <taxon>Bacteria</taxon>
        <taxon>Bacillati</taxon>
        <taxon>Actinomycetota</taxon>
        <taxon>Actinomycetes</taxon>
        <taxon>Micrococcales</taxon>
        <taxon>Microbacteriaceae</taxon>
        <taxon>Agreia</taxon>
    </lineage>
</organism>
<accession>A0A1T4XIT4</accession>
<dbReference type="SUPFAM" id="SSF48452">
    <property type="entry name" value="TPR-like"/>
    <property type="match status" value="1"/>
</dbReference>
<dbReference type="AlphaFoldDB" id="A0A1T4XIT4"/>
<dbReference type="InterPro" id="IPR011990">
    <property type="entry name" value="TPR-like_helical_dom_sf"/>
</dbReference>
<gene>
    <name evidence="1" type="ORF">SAMN06295879_1143</name>
</gene>
<name>A0A1T4XIT4_9MICO</name>
<dbReference type="Gene3D" id="1.25.40.10">
    <property type="entry name" value="Tetratricopeptide repeat domain"/>
    <property type="match status" value="1"/>
</dbReference>
<dbReference type="Proteomes" id="UP000189735">
    <property type="component" value="Unassembled WGS sequence"/>
</dbReference>
<evidence type="ECO:0008006" key="3">
    <source>
        <dbReference type="Google" id="ProtNLM"/>
    </source>
</evidence>